<reference evidence="1 2" key="1">
    <citation type="journal article" date="2020" name="ISME J.">
        <title>Uncovering the hidden diversity of litter-decomposition mechanisms in mushroom-forming fungi.</title>
        <authorList>
            <person name="Floudas D."/>
            <person name="Bentzer J."/>
            <person name="Ahren D."/>
            <person name="Johansson T."/>
            <person name="Persson P."/>
            <person name="Tunlid A."/>
        </authorList>
    </citation>
    <scope>NUCLEOTIDE SEQUENCE [LARGE SCALE GENOMIC DNA]</scope>
    <source>
        <strain evidence="1 2">CBS 101986</strain>
    </source>
</reference>
<comment type="caution">
    <text evidence="1">The sequence shown here is derived from an EMBL/GenBank/DDBJ whole genome shotgun (WGS) entry which is preliminary data.</text>
</comment>
<proteinExistence type="predicted"/>
<organism evidence="1 2">
    <name type="scientific">Psilocybe cf. subviscida</name>
    <dbReference type="NCBI Taxonomy" id="2480587"/>
    <lineage>
        <taxon>Eukaryota</taxon>
        <taxon>Fungi</taxon>
        <taxon>Dikarya</taxon>
        <taxon>Basidiomycota</taxon>
        <taxon>Agaricomycotina</taxon>
        <taxon>Agaricomycetes</taxon>
        <taxon>Agaricomycetidae</taxon>
        <taxon>Agaricales</taxon>
        <taxon>Agaricineae</taxon>
        <taxon>Strophariaceae</taxon>
        <taxon>Psilocybe</taxon>
    </lineage>
</organism>
<name>A0A8H5AT68_9AGAR</name>
<evidence type="ECO:0000313" key="1">
    <source>
        <dbReference type="EMBL" id="KAF5310547.1"/>
    </source>
</evidence>
<protein>
    <submittedName>
        <fullName evidence="1">Uncharacterized protein</fullName>
    </submittedName>
</protein>
<accession>A0A8H5AT68</accession>
<gene>
    <name evidence="1" type="ORF">D9619_008207</name>
</gene>
<dbReference type="EMBL" id="JAACJJ010000057">
    <property type="protein sequence ID" value="KAF5310547.1"/>
    <property type="molecule type" value="Genomic_DNA"/>
</dbReference>
<keyword evidence="2" id="KW-1185">Reference proteome</keyword>
<evidence type="ECO:0000313" key="2">
    <source>
        <dbReference type="Proteomes" id="UP000567179"/>
    </source>
</evidence>
<sequence>MGRVGVLGGLQKEGGLGGRKTRKLLTKLWRWDLDDNAPDGDRMWEHLASWGPRIKGKAQATPFSSDFDSPLLVLPLIPPHNLSTSSPPAHRTTHPKPLTSRSYFLHAAHVTPPRITKTNIGNAPRARR</sequence>
<dbReference type="Proteomes" id="UP000567179">
    <property type="component" value="Unassembled WGS sequence"/>
</dbReference>
<dbReference type="AlphaFoldDB" id="A0A8H5AT68"/>